<proteinExistence type="predicted"/>
<protein>
    <submittedName>
        <fullName evidence="1">Uncharacterized protein</fullName>
    </submittedName>
</protein>
<reference evidence="2" key="2">
    <citation type="submission" date="2019-02" db="EMBL/GenBank/DDBJ databases">
        <title>Opniocepnalus argus Var Kimnra genome.</title>
        <authorList>
            <person name="Zhou C."/>
            <person name="Xiao S."/>
        </authorList>
    </citation>
    <scope>NUCLEOTIDE SEQUENCE [LARGE SCALE GENOMIC DNA]</scope>
</reference>
<reference evidence="1 2" key="1">
    <citation type="submission" date="2019-02" db="EMBL/GenBank/DDBJ databases">
        <title>Opniocepnalus argus genome.</title>
        <authorList>
            <person name="Zhou C."/>
            <person name="Xiao S."/>
        </authorList>
    </citation>
    <scope>NUCLEOTIDE SEQUENCE [LARGE SCALE GENOMIC DNA]</scope>
    <source>
        <strain evidence="1">OARG1902GOOAL</strain>
        <tissue evidence="1">Muscle</tissue>
    </source>
</reference>
<dbReference type="Proteomes" id="UP000503349">
    <property type="component" value="Chromosome 6"/>
</dbReference>
<gene>
    <name evidence="1" type="ORF">EXN66_Car006285</name>
</gene>
<keyword evidence="2" id="KW-1185">Reference proteome</keyword>
<evidence type="ECO:0000313" key="1">
    <source>
        <dbReference type="EMBL" id="KAF3690612.1"/>
    </source>
</evidence>
<dbReference type="EMBL" id="CM015717">
    <property type="protein sequence ID" value="KAF3690612.1"/>
    <property type="molecule type" value="Genomic_DNA"/>
</dbReference>
<accession>A0A6G1PK43</accession>
<dbReference type="AlphaFoldDB" id="A0A6G1PK43"/>
<dbReference type="CDD" id="cd00063">
    <property type="entry name" value="FN3"/>
    <property type="match status" value="1"/>
</dbReference>
<sequence length="81" mass="8958">MYNESAGAENYFAIVTDRWGNVQTFDCNSTSNGICTLPELECSQNLTFTLEAHNEQCPSAPSNAVTTETGKNHFSFYIILV</sequence>
<dbReference type="InterPro" id="IPR003961">
    <property type="entry name" value="FN3_dom"/>
</dbReference>
<organism evidence="1 2">
    <name type="scientific">Channa argus</name>
    <name type="common">Northern snakehead</name>
    <name type="synonym">Ophicephalus argus</name>
    <dbReference type="NCBI Taxonomy" id="215402"/>
    <lineage>
        <taxon>Eukaryota</taxon>
        <taxon>Metazoa</taxon>
        <taxon>Chordata</taxon>
        <taxon>Craniata</taxon>
        <taxon>Vertebrata</taxon>
        <taxon>Euteleostomi</taxon>
        <taxon>Actinopterygii</taxon>
        <taxon>Neopterygii</taxon>
        <taxon>Teleostei</taxon>
        <taxon>Neoteleostei</taxon>
        <taxon>Acanthomorphata</taxon>
        <taxon>Anabantaria</taxon>
        <taxon>Anabantiformes</taxon>
        <taxon>Channoidei</taxon>
        <taxon>Channidae</taxon>
        <taxon>Channa</taxon>
    </lineage>
</organism>
<name>A0A6G1PK43_CHAAH</name>
<evidence type="ECO:0000313" key="2">
    <source>
        <dbReference type="Proteomes" id="UP000503349"/>
    </source>
</evidence>